<accession>A0A1F6BX91</accession>
<gene>
    <name evidence="3" type="ORF">A2837_02660</name>
</gene>
<dbReference type="GO" id="GO:0005524">
    <property type="term" value="F:ATP binding"/>
    <property type="evidence" value="ECO:0007669"/>
    <property type="project" value="TreeGrafter"/>
</dbReference>
<feature type="domain" description="Ribonucleotide reductase large subunit C-terminal" evidence="2">
    <location>
        <begin position="82"/>
        <end position="204"/>
    </location>
</feature>
<feature type="domain" description="Ribonucleotide reductase large subunit C-terminal" evidence="2">
    <location>
        <begin position="207"/>
        <end position="386"/>
    </location>
</feature>
<dbReference type="PRINTS" id="PR01183">
    <property type="entry name" value="RIBORDTASEM1"/>
</dbReference>
<dbReference type="InterPro" id="IPR013350">
    <property type="entry name" value="RNR_alpha"/>
</dbReference>
<evidence type="ECO:0000259" key="2">
    <source>
        <dbReference type="Pfam" id="PF02867"/>
    </source>
</evidence>
<dbReference type="PANTHER" id="PTHR11573">
    <property type="entry name" value="RIBONUCLEOSIDE-DIPHOSPHATE REDUCTASE LARGE CHAIN"/>
    <property type="match status" value="1"/>
</dbReference>
<evidence type="ECO:0000313" key="4">
    <source>
        <dbReference type="Proteomes" id="UP000176322"/>
    </source>
</evidence>
<dbReference type="GO" id="GO:0009263">
    <property type="term" value="P:deoxyribonucleotide biosynthetic process"/>
    <property type="evidence" value="ECO:0007669"/>
    <property type="project" value="TreeGrafter"/>
</dbReference>
<feature type="domain" description="Ribonucleotide reductase large subunit C-terminal" evidence="2">
    <location>
        <begin position="391"/>
        <end position="542"/>
    </location>
</feature>
<dbReference type="Pfam" id="PF02867">
    <property type="entry name" value="Ribonuc_red_lgC"/>
    <property type="match status" value="3"/>
</dbReference>
<dbReference type="Proteomes" id="UP000176322">
    <property type="component" value="Unassembled WGS sequence"/>
</dbReference>
<name>A0A1F6BX91_9BACT</name>
<dbReference type="SUPFAM" id="SSF51998">
    <property type="entry name" value="PFL-like glycyl radical enzymes"/>
    <property type="match status" value="1"/>
</dbReference>
<sequence length="559" mass="63497">MIDRKQPWYWLNESSRQFMSRGYTLEGQTPEERVRQIADTAESILKRPGYADKLYEYVSRGWISFSTPVWANFGLGRGFPISCFGSYIADDMSSIMYTHAENGMMSKYGGGTSGYFGALRARGAEIKNNGSSNGPVHFMQMFETLIHVVSQGKVRRGSFSPYLPLEHPDVMEFLDIGTEGNPIQNMTHAVTVGDEWMKSMVEGDQDKRKVWAKVIQRRGEIGYPYILFTDNANNNKPDVYKDKDMKIYASNLCSEIMLPSDENNSFVCCLSSMNLLHYDEWKDTDLVETMVALLDAVISDFCTRLETLRDSEKQSDKQAFQFMERTYNFAKNHRALGLGVLGWHSYLQSKRIALESEEATKMNVDIWKGLKEKGESASKDLAKEFGEPEVLKGYGRRNTTIFAIAPTTSSAFILGQVSQSIEPVWSNAYVKDVAKLKVTIKNTFLEEILVEKDKNTKEVWSSIRDHDGSVQHLDFLSDQEKKVFRTFPEMDQAIIIEQAAARQAYIDQGQSLNIMVPPGVSAKDINQLYLNAWKQGVKALYYQHSMNAAQALTRQKLTK</sequence>
<dbReference type="InterPro" id="IPR000788">
    <property type="entry name" value="RNR_lg_C"/>
</dbReference>
<reference evidence="3 4" key="1">
    <citation type="journal article" date="2016" name="Nat. Commun.">
        <title>Thousands of microbial genomes shed light on interconnected biogeochemical processes in an aquifer system.</title>
        <authorList>
            <person name="Anantharaman K."/>
            <person name="Brown C.T."/>
            <person name="Hug L.A."/>
            <person name="Sharon I."/>
            <person name="Castelle C.J."/>
            <person name="Probst A.J."/>
            <person name="Thomas B.C."/>
            <person name="Singh A."/>
            <person name="Wilkins M.J."/>
            <person name="Karaoz U."/>
            <person name="Brodie E.L."/>
            <person name="Williams K.H."/>
            <person name="Hubbard S.S."/>
            <person name="Banfield J.F."/>
        </authorList>
    </citation>
    <scope>NUCLEOTIDE SEQUENCE [LARGE SCALE GENOMIC DNA]</scope>
</reference>
<dbReference type="GO" id="GO:0005971">
    <property type="term" value="C:ribonucleoside-diphosphate reductase complex"/>
    <property type="evidence" value="ECO:0007669"/>
    <property type="project" value="TreeGrafter"/>
</dbReference>
<evidence type="ECO:0000313" key="3">
    <source>
        <dbReference type="EMBL" id="OGG41392.1"/>
    </source>
</evidence>
<proteinExistence type="inferred from homology"/>
<dbReference type="NCBIfam" id="TIGR02510">
    <property type="entry name" value="NrdE-prime"/>
    <property type="match status" value="1"/>
</dbReference>
<comment type="similarity">
    <text evidence="1">Belongs to the ribonucleoside diphosphate reductase large chain family.</text>
</comment>
<dbReference type="AlphaFoldDB" id="A0A1F6BX91"/>
<dbReference type="InterPro" id="IPR039718">
    <property type="entry name" value="Rrm1"/>
</dbReference>
<dbReference type="STRING" id="1798475.A2837_02660"/>
<organism evidence="3 4">
    <name type="scientific">Candidatus Kaiserbacteria bacterium RIFCSPHIGHO2_01_FULL_46_22</name>
    <dbReference type="NCBI Taxonomy" id="1798475"/>
    <lineage>
        <taxon>Bacteria</taxon>
        <taxon>Candidatus Kaiseribacteriota</taxon>
    </lineage>
</organism>
<comment type="caution">
    <text evidence="3">The sequence shown here is derived from an EMBL/GenBank/DDBJ whole genome shotgun (WGS) entry which is preliminary data.</text>
</comment>
<protein>
    <submittedName>
        <fullName evidence="3">Ribonucleoside-diphosphate reductase, alpha chain</fullName>
    </submittedName>
</protein>
<evidence type="ECO:0000256" key="1">
    <source>
        <dbReference type="ARBA" id="ARBA00010406"/>
    </source>
</evidence>
<dbReference type="Gene3D" id="3.20.70.20">
    <property type="match status" value="1"/>
</dbReference>
<dbReference type="PANTHER" id="PTHR11573:SF6">
    <property type="entry name" value="RIBONUCLEOSIDE-DIPHOSPHATE REDUCTASE LARGE SUBUNIT"/>
    <property type="match status" value="1"/>
</dbReference>
<dbReference type="EMBL" id="MFKO01000008">
    <property type="protein sequence ID" value="OGG41392.1"/>
    <property type="molecule type" value="Genomic_DNA"/>
</dbReference>
<dbReference type="GO" id="GO:0004748">
    <property type="term" value="F:ribonucleoside-diphosphate reductase activity, thioredoxin disulfide as acceptor"/>
    <property type="evidence" value="ECO:0007669"/>
    <property type="project" value="TreeGrafter"/>
</dbReference>
<dbReference type="NCBIfam" id="NF006577">
    <property type="entry name" value="PRK09102.1"/>
    <property type="match status" value="1"/>
</dbReference>